<dbReference type="EMBL" id="KV428090">
    <property type="protein sequence ID" value="KZT37144.1"/>
    <property type="molecule type" value="Genomic_DNA"/>
</dbReference>
<organism evidence="1 2">
    <name type="scientific">Sistotremastrum suecicum HHB10207 ss-3</name>
    <dbReference type="NCBI Taxonomy" id="1314776"/>
    <lineage>
        <taxon>Eukaryota</taxon>
        <taxon>Fungi</taxon>
        <taxon>Dikarya</taxon>
        <taxon>Basidiomycota</taxon>
        <taxon>Agaricomycotina</taxon>
        <taxon>Agaricomycetes</taxon>
        <taxon>Sistotremastrales</taxon>
        <taxon>Sistotremastraceae</taxon>
        <taxon>Sistotremastrum</taxon>
    </lineage>
</organism>
<protein>
    <submittedName>
        <fullName evidence="1">Uncharacterized protein</fullName>
    </submittedName>
</protein>
<sequence length="141" mass="16055">MLRGESIPRKHTMSLGRTIAGCELQALDRMMTTLLMAAVAAVIGLKVREDTLIGVYVLPFDNVRAVSHHMYYFKASTHDYYIICNCIMHACMNMYNQFTLYALSAPQYKAPISSQLPLQQLSITEGRHSERRRKESSPRGR</sequence>
<keyword evidence="2" id="KW-1185">Reference proteome</keyword>
<gene>
    <name evidence="1" type="ORF">SISSUDRAFT_886181</name>
</gene>
<name>A0A166C6X5_9AGAM</name>
<reference evidence="1 2" key="1">
    <citation type="journal article" date="2016" name="Mol. Biol. Evol.">
        <title>Comparative Genomics of Early-Diverging Mushroom-Forming Fungi Provides Insights into the Origins of Lignocellulose Decay Capabilities.</title>
        <authorList>
            <person name="Nagy L.G."/>
            <person name="Riley R."/>
            <person name="Tritt A."/>
            <person name="Adam C."/>
            <person name="Daum C."/>
            <person name="Floudas D."/>
            <person name="Sun H."/>
            <person name="Yadav J.S."/>
            <person name="Pangilinan J."/>
            <person name="Larsson K.H."/>
            <person name="Matsuura K."/>
            <person name="Barry K."/>
            <person name="Labutti K."/>
            <person name="Kuo R."/>
            <person name="Ohm R.A."/>
            <person name="Bhattacharya S.S."/>
            <person name="Shirouzu T."/>
            <person name="Yoshinaga Y."/>
            <person name="Martin F.M."/>
            <person name="Grigoriev I.V."/>
            <person name="Hibbett D.S."/>
        </authorList>
    </citation>
    <scope>NUCLEOTIDE SEQUENCE [LARGE SCALE GENOMIC DNA]</scope>
    <source>
        <strain evidence="1 2">HHB10207 ss-3</strain>
    </source>
</reference>
<evidence type="ECO:0000313" key="2">
    <source>
        <dbReference type="Proteomes" id="UP000076798"/>
    </source>
</evidence>
<proteinExistence type="predicted"/>
<dbReference type="AlphaFoldDB" id="A0A166C6X5"/>
<evidence type="ECO:0000313" key="1">
    <source>
        <dbReference type="EMBL" id="KZT37144.1"/>
    </source>
</evidence>
<accession>A0A166C6X5</accession>
<dbReference type="Proteomes" id="UP000076798">
    <property type="component" value="Unassembled WGS sequence"/>
</dbReference>